<feature type="region of interest" description="Disordered" evidence="1">
    <location>
        <begin position="425"/>
        <end position="444"/>
    </location>
</feature>
<dbReference type="GO" id="GO:0042790">
    <property type="term" value="P:nucleolar large rRNA transcription by RNA polymerase I"/>
    <property type="evidence" value="ECO:0007669"/>
    <property type="project" value="InterPro"/>
</dbReference>
<dbReference type="GO" id="GO:0000500">
    <property type="term" value="C:RNA polymerase I upstream activating factor complex"/>
    <property type="evidence" value="ECO:0007669"/>
    <property type="project" value="InterPro"/>
</dbReference>
<dbReference type="PANTHER" id="PTHR28079:SF1">
    <property type="entry name" value="RNA POLYMERASE I-SPECIFIC TRANSCRIPTION INITIATION FACTOR RRN5"/>
    <property type="match status" value="1"/>
</dbReference>
<keyword evidence="3" id="KW-1185">Reference proteome</keyword>
<dbReference type="Proteomes" id="UP000764110">
    <property type="component" value="Unassembled WGS sequence"/>
</dbReference>
<dbReference type="EMBL" id="JACEFI010000007">
    <property type="protein sequence ID" value="KAH0597469.1"/>
    <property type="molecule type" value="Genomic_DNA"/>
</dbReference>
<comment type="caution">
    <text evidence="2">The sequence shown here is derived from an EMBL/GenBank/DDBJ whole genome shotgun (WGS) entry which is preliminary data.</text>
</comment>
<dbReference type="GO" id="GO:0001181">
    <property type="term" value="F:RNA polymerase I general transcription initiation factor activity"/>
    <property type="evidence" value="ECO:0007669"/>
    <property type="project" value="TreeGrafter"/>
</dbReference>
<evidence type="ECO:0000313" key="3">
    <source>
        <dbReference type="Proteomes" id="UP000764110"/>
    </source>
</evidence>
<reference evidence="2 3" key="1">
    <citation type="submission" date="2020-07" db="EMBL/GenBank/DDBJ databases">
        <title>Metarhizium humberi genome.</title>
        <authorList>
            <person name="Lysoe E."/>
        </authorList>
    </citation>
    <scope>NUCLEOTIDE SEQUENCE [LARGE SCALE GENOMIC DNA]</scope>
    <source>
        <strain evidence="2 3">ESALQ1638</strain>
    </source>
</reference>
<feature type="compositionally biased region" description="Acidic residues" evidence="1">
    <location>
        <begin position="430"/>
        <end position="444"/>
    </location>
</feature>
<feature type="compositionally biased region" description="Acidic residues" evidence="1">
    <location>
        <begin position="482"/>
        <end position="499"/>
    </location>
</feature>
<sequence>MKTDNFQCKGKILEIINTTSIYPWYNVNTGAGAAHPFGNCGSMDPDEDVEEYSVDEENFASYESEAANAQLRGIASSYSAVNHSDSDSSYALSEANHVASEDDDHLASRSLLKRSAEQAFNNLPFKRQKGVLNPEYLDLLNREIDDAAHQVCLEDMPEGKSDLRVDLPGSQVGLTFWSTVEKAHFFESVSRLGKYDLPGIATRIGSKSEIEVKQYVELLQTANDSRQSCLRRRSCLEPAEYPAAVEISQQCCHFQEEAADTVSVLQERREEQREKLKWEQKWNVTPSLARGLSHRGEESDDTSDMTLKFSELFHLSNWLQLSERVFMNSSVPGNNWNYIDHQRPSMWATAFDDFYSIAVSVTRRLVQTTLFMSMSRIRAKKVLVPTTRDIVRRKDVEAAVASLAMPHDSKSRWIKSARRLRLDVFNEPPDKDDEEAEEEPMTYEEVETILSGNNDDIEIQAPKDVILTDEASLDGDLKESNESGDSDTSIDSETEDDDDEKHQITREANEILLYSTPELKDIQAAKQALKLRITTERQQEAQAEIHDEYASYQAEIEMWDILKRKPLMELPKVEDPGPVHRSILSVENVYPLGRDWASKLEYFGEWETLDTARHDE</sequence>
<name>A0A9P8S8M0_9HYPO</name>
<gene>
    <name evidence="2" type="ORF">MHUMG1_04847</name>
</gene>
<accession>A0A9P8S8M0</accession>
<dbReference type="PANTHER" id="PTHR28079">
    <property type="entry name" value="RNA POLYMERASE I-SPECIFIC TRANSCRIPTION INITIATION FACTOR RRN5"/>
    <property type="match status" value="1"/>
</dbReference>
<protein>
    <recommendedName>
        <fullName evidence="4">Homeodomain-like protein</fullName>
    </recommendedName>
</protein>
<proteinExistence type="predicted"/>
<dbReference type="AlphaFoldDB" id="A0A9P8S8M0"/>
<evidence type="ECO:0008006" key="4">
    <source>
        <dbReference type="Google" id="ProtNLM"/>
    </source>
</evidence>
<evidence type="ECO:0000313" key="2">
    <source>
        <dbReference type="EMBL" id="KAH0597469.1"/>
    </source>
</evidence>
<dbReference type="InterPro" id="IPR039601">
    <property type="entry name" value="Rrn5"/>
</dbReference>
<feature type="region of interest" description="Disordered" evidence="1">
    <location>
        <begin position="473"/>
        <end position="502"/>
    </location>
</feature>
<evidence type="ECO:0000256" key="1">
    <source>
        <dbReference type="SAM" id="MobiDB-lite"/>
    </source>
</evidence>
<dbReference type="GO" id="GO:0006361">
    <property type="term" value="P:transcription initiation at RNA polymerase I promoter"/>
    <property type="evidence" value="ECO:0007669"/>
    <property type="project" value="TreeGrafter"/>
</dbReference>
<dbReference type="GO" id="GO:0000182">
    <property type="term" value="F:rDNA binding"/>
    <property type="evidence" value="ECO:0007669"/>
    <property type="project" value="TreeGrafter"/>
</dbReference>
<organism evidence="2 3">
    <name type="scientific">Metarhizium humberi</name>
    <dbReference type="NCBI Taxonomy" id="2596975"/>
    <lineage>
        <taxon>Eukaryota</taxon>
        <taxon>Fungi</taxon>
        <taxon>Dikarya</taxon>
        <taxon>Ascomycota</taxon>
        <taxon>Pezizomycotina</taxon>
        <taxon>Sordariomycetes</taxon>
        <taxon>Hypocreomycetidae</taxon>
        <taxon>Hypocreales</taxon>
        <taxon>Clavicipitaceae</taxon>
        <taxon>Metarhizium</taxon>
    </lineage>
</organism>